<protein>
    <recommendedName>
        <fullName evidence="2">Ricin B-type lectin domain-containing protein</fullName>
    </recommendedName>
</protein>
<proteinExistence type="predicted"/>
<comment type="caution">
    <text evidence="1">The sequence shown here is derived from an EMBL/GenBank/DDBJ whole genome shotgun (WGS) entry which is preliminary data.</text>
</comment>
<dbReference type="EMBL" id="JARGDH010000006">
    <property type="protein sequence ID" value="KAL0265829.1"/>
    <property type="molecule type" value="Genomic_DNA"/>
</dbReference>
<evidence type="ECO:0000313" key="1">
    <source>
        <dbReference type="EMBL" id="KAL0265829.1"/>
    </source>
</evidence>
<name>A0AAW2H7S3_9NEOP</name>
<sequence>MLVYLLLATSKVLFPHLEGNTSLYSTGDPGLLLVNVRYPDRPLTLFDYVKKDQNVLPVGLHGVDDDVLRFQVWHTYYGGSRKSFWLELEFDQNIKVGPGGNMLQGTRGKMGSPSMNAVMINDRYFKIVSGGLCLEVETTKSVYRDAYPLKFRRCADVDLQTFAFVSKMKALCVLQNELCPNDKDDVYAAEAIALKRLLHFASDPSASNARLYSEKINEITYFLDKEIHILFSAYMHMQLAEKTESGEIGGVNRLVDAKEFKYDDRVVITKNGSGYEIKIGSSKICRNRTDVVKCQDGNTVWNIERKTFGFNIAQDGLCITQIDKDTLKLRRCTGSDDQLFTFKISGGRDRCEDSLLAEDGGAEKKMVIPDIHIYPVTDEHVISHEESIHAPEYIATSSSELSDYIVLDGTEPRPNVRRHKKGPLLVHENATRDRAFQCRKVIRGREAVHEHSDSHDVHPRCRVKRFREVPVARESRMDDDVLPKHKVVSQPRASRSQPEYRVEDVSDKTVQISLGSRDKGMDLHLYDDLYLPSEVSLLQDAPYRRAVQHRHTKHRHGSENVYLEKGIRNTDKFLFK</sequence>
<accession>A0AAW2H7S3</accession>
<evidence type="ECO:0008006" key="2">
    <source>
        <dbReference type="Google" id="ProtNLM"/>
    </source>
</evidence>
<organism evidence="1">
    <name type="scientific">Menopon gallinae</name>
    <name type="common">poultry shaft louse</name>
    <dbReference type="NCBI Taxonomy" id="328185"/>
    <lineage>
        <taxon>Eukaryota</taxon>
        <taxon>Metazoa</taxon>
        <taxon>Ecdysozoa</taxon>
        <taxon>Arthropoda</taxon>
        <taxon>Hexapoda</taxon>
        <taxon>Insecta</taxon>
        <taxon>Pterygota</taxon>
        <taxon>Neoptera</taxon>
        <taxon>Paraneoptera</taxon>
        <taxon>Psocodea</taxon>
        <taxon>Troctomorpha</taxon>
        <taxon>Phthiraptera</taxon>
        <taxon>Amblycera</taxon>
        <taxon>Menoponidae</taxon>
        <taxon>Menopon</taxon>
    </lineage>
</organism>
<dbReference type="AlphaFoldDB" id="A0AAW2H7S3"/>
<gene>
    <name evidence="1" type="ORF">PYX00_011547</name>
</gene>
<reference evidence="1" key="1">
    <citation type="journal article" date="2024" name="Gigascience">
        <title>Chromosome-level genome of the poultry shaft louse Menopon gallinae provides insight into the host-switching and adaptive evolution of parasitic lice.</title>
        <authorList>
            <person name="Xu Y."/>
            <person name="Ma L."/>
            <person name="Liu S."/>
            <person name="Liang Y."/>
            <person name="Liu Q."/>
            <person name="He Z."/>
            <person name="Tian L."/>
            <person name="Duan Y."/>
            <person name="Cai W."/>
            <person name="Li H."/>
            <person name="Song F."/>
        </authorList>
    </citation>
    <scope>NUCLEOTIDE SEQUENCE</scope>
    <source>
        <strain evidence="1">Cailab_2023a</strain>
    </source>
</reference>